<proteinExistence type="inferred from homology"/>
<evidence type="ECO:0000313" key="6">
    <source>
        <dbReference type="EMBL" id="MDP9750528.1"/>
    </source>
</evidence>
<comment type="caution">
    <text evidence="6">The sequence shown here is derived from an EMBL/GenBank/DDBJ whole genome shotgun (WGS) entry which is preliminary data.</text>
</comment>
<accession>A0ABT9M335</accession>
<dbReference type="RefSeq" id="WP_028991836.1">
    <property type="nucleotide sequence ID" value="NZ_JAURUP010000008.1"/>
</dbReference>
<feature type="binding site" evidence="5">
    <location>
        <position position="85"/>
    </location>
    <ligand>
        <name>3-methyl-2-oxobutanoate</name>
        <dbReference type="ChEBI" id="CHEBI:11851"/>
    </ligand>
</feature>
<dbReference type="PANTHER" id="PTHR20881:SF0">
    <property type="entry name" value="3-METHYL-2-OXOBUTANOATE HYDROXYMETHYLTRANSFERASE"/>
    <property type="match status" value="1"/>
</dbReference>
<dbReference type="InterPro" id="IPR040442">
    <property type="entry name" value="Pyrv_kinase-like_dom_sf"/>
</dbReference>
<protein>
    <recommendedName>
        <fullName evidence="5">3-methyl-2-oxobutanoate hydroxymethyltransferase</fullName>
        <ecNumber evidence="5">2.1.2.11</ecNumber>
    </recommendedName>
    <alternativeName>
        <fullName evidence="5">Ketopantoate hydroxymethyltransferase</fullName>
        <shortName evidence="5">KPHMT</shortName>
    </alternativeName>
</protein>
<feature type="binding site" evidence="5">
    <location>
        <position position="46"/>
    </location>
    <ligand>
        <name>Mg(2+)</name>
        <dbReference type="ChEBI" id="CHEBI:18420"/>
    </ligand>
</feature>
<keyword evidence="5" id="KW-0963">Cytoplasm</keyword>
<dbReference type="PIRSF" id="PIRSF000388">
    <property type="entry name" value="Pantoate_hydroxy_MeTrfase"/>
    <property type="match status" value="1"/>
</dbReference>
<dbReference type="InterPro" id="IPR003700">
    <property type="entry name" value="Pantoate_hydroxy_MeTrfase"/>
</dbReference>
<comment type="subunit">
    <text evidence="2 5">Homodecamer; pentamer of dimers.</text>
</comment>
<comment type="pathway">
    <text evidence="5">Cofactor biosynthesis; (R)-pantothenate biosynthesis; (R)-pantoate from 3-methyl-2-oxobutanoate: step 1/2.</text>
</comment>
<comment type="similarity">
    <text evidence="1 5">Belongs to the PanB family.</text>
</comment>
<dbReference type="EC" id="2.1.2.11" evidence="5"/>
<evidence type="ECO:0000313" key="7">
    <source>
        <dbReference type="Proteomes" id="UP001223886"/>
    </source>
</evidence>
<dbReference type="Gene3D" id="3.20.20.60">
    <property type="entry name" value="Phosphoenolpyruvate-binding domains"/>
    <property type="match status" value="1"/>
</dbReference>
<organism evidence="6 7">
    <name type="scientific">Thermoanaerobacter pentosaceus</name>
    <dbReference type="NCBI Taxonomy" id="694059"/>
    <lineage>
        <taxon>Bacteria</taxon>
        <taxon>Bacillati</taxon>
        <taxon>Bacillota</taxon>
        <taxon>Clostridia</taxon>
        <taxon>Thermoanaerobacterales</taxon>
        <taxon>Thermoanaerobacteraceae</taxon>
        <taxon>Thermoanaerobacter</taxon>
    </lineage>
</organism>
<dbReference type="PANTHER" id="PTHR20881">
    <property type="entry name" value="3-METHYL-2-OXOBUTANOATE HYDROXYMETHYLTRANSFERASE"/>
    <property type="match status" value="1"/>
</dbReference>
<dbReference type="EMBL" id="JAURUP010000008">
    <property type="protein sequence ID" value="MDP9750528.1"/>
    <property type="molecule type" value="Genomic_DNA"/>
</dbReference>
<comment type="subcellular location">
    <subcellularLocation>
        <location evidence="5">Cytoplasm</location>
    </subcellularLocation>
</comment>
<comment type="cofactor">
    <cofactor evidence="5">
        <name>Mg(2+)</name>
        <dbReference type="ChEBI" id="CHEBI:18420"/>
    </cofactor>
    <text evidence="5">Binds 1 Mg(2+) ion per subunit.</text>
</comment>
<reference evidence="6 7" key="1">
    <citation type="submission" date="2023-07" db="EMBL/GenBank/DDBJ databases">
        <title>Genomic Encyclopedia of Type Strains, Phase IV (KMG-IV): sequencing the most valuable type-strain genomes for metagenomic binning, comparative biology and taxonomic classification.</title>
        <authorList>
            <person name="Goeker M."/>
        </authorList>
    </citation>
    <scope>NUCLEOTIDE SEQUENCE [LARGE SCALE GENOMIC DNA]</scope>
    <source>
        <strain evidence="6 7">DSM 25963</strain>
    </source>
</reference>
<name>A0ABT9M335_9THEO</name>
<keyword evidence="4 5" id="KW-0808">Transferase</keyword>
<feature type="binding site" evidence="5">
    <location>
        <position position="85"/>
    </location>
    <ligand>
        <name>Mg(2+)</name>
        <dbReference type="ChEBI" id="CHEBI:18420"/>
    </ligand>
</feature>
<evidence type="ECO:0000256" key="3">
    <source>
        <dbReference type="ARBA" id="ARBA00022655"/>
    </source>
</evidence>
<keyword evidence="5" id="KW-0479">Metal-binding</keyword>
<dbReference type="CDD" id="cd06557">
    <property type="entry name" value="KPHMT-like"/>
    <property type="match status" value="1"/>
</dbReference>
<dbReference type="InterPro" id="IPR015813">
    <property type="entry name" value="Pyrv/PenolPyrv_kinase-like_dom"/>
</dbReference>
<dbReference type="GO" id="GO:0003864">
    <property type="term" value="F:3-methyl-2-oxobutanoate hydroxymethyltransferase activity"/>
    <property type="evidence" value="ECO:0007669"/>
    <property type="project" value="UniProtKB-EC"/>
</dbReference>
<keyword evidence="3 5" id="KW-0566">Pantothenate biosynthesis</keyword>
<comment type="catalytic activity">
    <reaction evidence="5">
        <text>(6R)-5,10-methylene-5,6,7,8-tetrahydrofolate + 3-methyl-2-oxobutanoate + H2O = 2-dehydropantoate + (6S)-5,6,7,8-tetrahydrofolate</text>
        <dbReference type="Rhea" id="RHEA:11824"/>
        <dbReference type="ChEBI" id="CHEBI:11561"/>
        <dbReference type="ChEBI" id="CHEBI:11851"/>
        <dbReference type="ChEBI" id="CHEBI:15377"/>
        <dbReference type="ChEBI" id="CHEBI:15636"/>
        <dbReference type="ChEBI" id="CHEBI:57453"/>
        <dbReference type="EC" id="2.1.2.11"/>
    </reaction>
</comment>
<dbReference type="HAMAP" id="MF_00156">
    <property type="entry name" value="PanB"/>
    <property type="match status" value="1"/>
</dbReference>
<sequence length="274" mass="29857">MEEKVTTLTLKKFKKEGRKIVALTAYDFPTAKILDNCGIDMILVGDSLGMVVLGYQSTIPVTMEDMIHHTKAVSKAVNRAFVVADMPFMSYHISKEQAMTNAAKLIAEGGAHAVKLEGGEEIASIVKAIVDAGIPVVGHLGLTPQSVHQLGGYKVQGKEKEKAKKIFNDAKILEQAGICALVLESIPMELAKDIAENISVPTIGIGAGPYCDGQILVTHDMLGITQGHRPKFVKQYANIEKIMIEGINAYIKEVQQGLFPDEEHSFTLEKRENK</sequence>
<dbReference type="SUPFAM" id="SSF51621">
    <property type="entry name" value="Phosphoenolpyruvate/pyruvate domain"/>
    <property type="match status" value="1"/>
</dbReference>
<evidence type="ECO:0000256" key="1">
    <source>
        <dbReference type="ARBA" id="ARBA00008676"/>
    </source>
</evidence>
<dbReference type="NCBIfam" id="TIGR00222">
    <property type="entry name" value="panB"/>
    <property type="match status" value="1"/>
</dbReference>
<gene>
    <name evidence="5" type="primary">panB</name>
    <name evidence="6" type="ORF">J2S24_000996</name>
</gene>
<keyword evidence="7" id="KW-1185">Reference proteome</keyword>
<dbReference type="NCBIfam" id="NF001452">
    <property type="entry name" value="PRK00311.1"/>
    <property type="match status" value="1"/>
</dbReference>
<evidence type="ECO:0000256" key="4">
    <source>
        <dbReference type="ARBA" id="ARBA00022679"/>
    </source>
</evidence>
<dbReference type="Pfam" id="PF02548">
    <property type="entry name" value="Pantoate_transf"/>
    <property type="match status" value="1"/>
</dbReference>
<feature type="binding site" evidence="5">
    <location>
        <position position="115"/>
    </location>
    <ligand>
        <name>3-methyl-2-oxobutanoate</name>
        <dbReference type="ChEBI" id="CHEBI:11851"/>
    </ligand>
</feature>
<comment type="function">
    <text evidence="5">Catalyzes the reversible reaction in which hydroxymethyl group from 5,10-methylenetetrahydrofolate is transferred onto alpha-ketoisovalerate to form ketopantoate.</text>
</comment>
<feature type="active site" description="Proton acceptor" evidence="5">
    <location>
        <position position="184"/>
    </location>
</feature>
<evidence type="ECO:0000256" key="2">
    <source>
        <dbReference type="ARBA" id="ARBA00011424"/>
    </source>
</evidence>
<feature type="binding site" evidence="5">
    <location>
        <position position="117"/>
    </location>
    <ligand>
        <name>Mg(2+)</name>
        <dbReference type="ChEBI" id="CHEBI:18420"/>
    </ligand>
</feature>
<keyword evidence="5" id="KW-0460">Magnesium</keyword>
<evidence type="ECO:0000256" key="5">
    <source>
        <dbReference type="HAMAP-Rule" id="MF_00156"/>
    </source>
</evidence>
<dbReference type="Proteomes" id="UP001223886">
    <property type="component" value="Unassembled WGS sequence"/>
</dbReference>
<feature type="binding site" evidence="5">
    <location>
        <begin position="46"/>
        <end position="47"/>
    </location>
    <ligand>
        <name>3-methyl-2-oxobutanoate</name>
        <dbReference type="ChEBI" id="CHEBI:11851"/>
    </ligand>
</feature>